<evidence type="ECO:0000256" key="15">
    <source>
        <dbReference type="ARBA" id="ARBA00023136"/>
    </source>
</evidence>
<reference evidence="30 32" key="1">
    <citation type="journal article" date="2018" name="Gigascience">
        <title>Genomes of trombidid mites reveal novel predicted allergens and laterally-transferred genes associated with secondary metabolism.</title>
        <authorList>
            <person name="Dong X."/>
            <person name="Chaisiri K."/>
            <person name="Xia D."/>
            <person name="Armstrong S.D."/>
            <person name="Fang Y."/>
            <person name="Donnelly M.J."/>
            <person name="Kadowaki T."/>
            <person name="McGarry J.W."/>
            <person name="Darby A.C."/>
            <person name="Makepeace B.L."/>
        </authorList>
    </citation>
    <scope>NUCLEOTIDE SEQUENCE [LARGE SCALE GENOMIC DNA]</scope>
    <source>
        <strain evidence="30">UoL-WK</strain>
    </source>
</reference>
<dbReference type="SMART" id="SM00219">
    <property type="entry name" value="TyrKc"/>
    <property type="match status" value="1"/>
</dbReference>
<keyword evidence="7" id="KW-0732">Signal</keyword>
<comment type="caution">
    <text evidence="24">Lacks conserved residue(s) required for the propagation of feature annotation.</text>
</comment>
<evidence type="ECO:0000259" key="27">
    <source>
        <dbReference type="PROSITE" id="PS50011"/>
    </source>
</evidence>
<organism evidence="30 32">
    <name type="scientific">Dinothrombium tinctorium</name>
    <dbReference type="NCBI Taxonomy" id="1965070"/>
    <lineage>
        <taxon>Eukaryota</taxon>
        <taxon>Metazoa</taxon>
        <taxon>Ecdysozoa</taxon>
        <taxon>Arthropoda</taxon>
        <taxon>Chelicerata</taxon>
        <taxon>Arachnida</taxon>
        <taxon>Acari</taxon>
        <taxon>Acariformes</taxon>
        <taxon>Trombidiformes</taxon>
        <taxon>Prostigmata</taxon>
        <taxon>Anystina</taxon>
        <taxon>Parasitengona</taxon>
        <taxon>Trombidioidea</taxon>
        <taxon>Trombidiidae</taxon>
        <taxon>Dinothrombium</taxon>
    </lineage>
</organism>
<dbReference type="GO" id="GO:0005524">
    <property type="term" value="F:ATP binding"/>
    <property type="evidence" value="ECO:0007669"/>
    <property type="project" value="UniProtKB-UniRule"/>
</dbReference>
<dbReference type="SMART" id="SM00423">
    <property type="entry name" value="PSI"/>
    <property type="match status" value="1"/>
</dbReference>
<dbReference type="SUPFAM" id="SSF103575">
    <property type="entry name" value="Plexin repeat"/>
    <property type="match status" value="1"/>
</dbReference>
<dbReference type="Gene3D" id="3.30.200.20">
    <property type="entry name" value="Phosphorylase Kinase, domain 1"/>
    <property type="match status" value="1"/>
</dbReference>
<evidence type="ECO:0000256" key="8">
    <source>
        <dbReference type="ARBA" id="ARBA00022737"/>
    </source>
</evidence>
<keyword evidence="17" id="KW-1015">Disulfide bond</keyword>
<evidence type="ECO:0000256" key="7">
    <source>
        <dbReference type="ARBA" id="ARBA00022729"/>
    </source>
</evidence>
<dbReference type="InterPro" id="IPR008266">
    <property type="entry name" value="Tyr_kinase_AS"/>
</dbReference>
<evidence type="ECO:0000256" key="11">
    <source>
        <dbReference type="ARBA" id="ARBA00022840"/>
    </source>
</evidence>
<dbReference type="Pfam" id="PF01403">
    <property type="entry name" value="Sema"/>
    <property type="match status" value="1"/>
</dbReference>
<keyword evidence="11 25" id="KW-0067">ATP-binding</keyword>
<evidence type="ECO:0000256" key="20">
    <source>
        <dbReference type="ARBA" id="ARBA00030820"/>
    </source>
</evidence>
<keyword evidence="18 30" id="KW-0675">Receptor</keyword>
<evidence type="ECO:0000256" key="21">
    <source>
        <dbReference type="ARBA" id="ARBA00033031"/>
    </source>
</evidence>
<gene>
    <name evidence="30" type="ORF">B4U79_10070</name>
    <name evidence="29" type="ORF">B4U79_10862</name>
    <name evidence="31" type="ORF">B4U79_13186</name>
</gene>
<protein>
    <recommendedName>
        <fullName evidence="4">Hepatocyte growth factor receptor</fullName>
        <ecNumber evidence="3">2.7.10.1</ecNumber>
    </recommendedName>
    <alternativeName>
        <fullName evidence="23">HGF/SF receptor</fullName>
    </alternativeName>
    <alternativeName>
        <fullName evidence="22">Proto-oncogene c-Met</fullName>
    </alternativeName>
    <alternativeName>
        <fullName evidence="20">Scatter factor receptor</fullName>
    </alternativeName>
    <alternativeName>
        <fullName evidence="21">Tyrosine-protein kinase Met</fullName>
    </alternativeName>
</protein>
<dbReference type="SMART" id="SM00429">
    <property type="entry name" value="IPT"/>
    <property type="match status" value="3"/>
</dbReference>
<evidence type="ECO:0000313" key="30">
    <source>
        <dbReference type="EMBL" id="RWS15855.1"/>
    </source>
</evidence>
<dbReference type="SUPFAM" id="SSF101912">
    <property type="entry name" value="Sema domain"/>
    <property type="match status" value="1"/>
</dbReference>
<evidence type="ECO:0000256" key="16">
    <source>
        <dbReference type="ARBA" id="ARBA00023137"/>
    </source>
</evidence>
<evidence type="ECO:0000256" key="19">
    <source>
        <dbReference type="ARBA" id="ARBA00023180"/>
    </source>
</evidence>
<proteinExistence type="inferred from homology"/>
<feature type="transmembrane region" description="Helical" evidence="26">
    <location>
        <begin position="23"/>
        <end position="40"/>
    </location>
</feature>
<keyword evidence="8" id="KW-0677">Repeat</keyword>
<dbReference type="InterPro" id="IPR001245">
    <property type="entry name" value="Ser-Thr/Tyr_kinase_cat_dom"/>
</dbReference>
<dbReference type="InterPro" id="IPR002909">
    <property type="entry name" value="IPT_dom"/>
</dbReference>
<evidence type="ECO:0000313" key="32">
    <source>
        <dbReference type="Proteomes" id="UP000285301"/>
    </source>
</evidence>
<comment type="similarity">
    <text evidence="2">Belongs to the plexin family.</text>
</comment>
<evidence type="ECO:0000256" key="17">
    <source>
        <dbReference type="ARBA" id="ARBA00023157"/>
    </source>
</evidence>
<evidence type="ECO:0000256" key="3">
    <source>
        <dbReference type="ARBA" id="ARBA00011902"/>
    </source>
</evidence>
<evidence type="ECO:0000256" key="1">
    <source>
        <dbReference type="ARBA" id="ARBA00004167"/>
    </source>
</evidence>
<evidence type="ECO:0000256" key="18">
    <source>
        <dbReference type="ARBA" id="ARBA00023170"/>
    </source>
</evidence>
<dbReference type="OrthoDB" id="6417648at2759"/>
<dbReference type="InterPro" id="IPR036352">
    <property type="entry name" value="Semap_dom_sf"/>
</dbReference>
<evidence type="ECO:0000256" key="4">
    <source>
        <dbReference type="ARBA" id="ARBA00019839"/>
    </source>
</evidence>
<dbReference type="InterPro" id="IPR016201">
    <property type="entry name" value="PSI"/>
</dbReference>
<keyword evidence="13" id="KW-0524">Neurogenesis</keyword>
<keyword evidence="10" id="KW-0418">Kinase</keyword>
<dbReference type="InterPro" id="IPR014756">
    <property type="entry name" value="Ig_E-set"/>
</dbReference>
<evidence type="ECO:0000256" key="14">
    <source>
        <dbReference type="ARBA" id="ARBA00022989"/>
    </source>
</evidence>
<dbReference type="PROSITE" id="PS00107">
    <property type="entry name" value="PROTEIN_KINASE_ATP"/>
    <property type="match status" value="1"/>
</dbReference>
<dbReference type="CDD" id="cd00603">
    <property type="entry name" value="IPT_PCSR"/>
    <property type="match status" value="1"/>
</dbReference>
<dbReference type="FunFam" id="1.10.510.10:FF:000554">
    <property type="entry name" value="Predicted protein"/>
    <property type="match status" value="1"/>
</dbReference>
<dbReference type="InterPro" id="IPR017441">
    <property type="entry name" value="Protein_kinase_ATP_BS"/>
</dbReference>
<keyword evidence="15 26" id="KW-0472">Membrane</keyword>
<sequence length="1385" mass="155192">CQILFQVIVFENKAMAQKFYLRLFRYLALFALKLCIYITFANTEVKEIENMAIVDLYTPVFKLHFFDSKNDDLTNETDQLLVGARNYIFKLSTDLKILGSFKTNPIQDNQNCYPGIKSSCPEPFSEVNNDNKILLVKPEQKIHPFFIACGTAYQGMCFVVKIQDLKGGFFGAPSNVSNFIATRKSTVAFFSKVEHVNTPVLYIGAQYDNRPMHLRAPLISSRLISAENKIPIFHYASNIEGAVTKLDLNPKYDDYDFEFVYGFEIGRFVYFLTRQQMGQSGLKETKLARICKADTSFFSYMEIPLTCDVEDDDPYENVYSYATSAFFLNKEEDSIPDLFVTFVSQKDKQKTGTKRSAICVYNILELNKEYDRVISNCMNGKSEAKLLTIFHGEPRSCTPASNEFNDIYKFCGSGLNPYMGGTRNFQQKKFKHFANEHLTSIAVTFQNQETVVIAGTIRGKIIKLKKKIITNSKIIGHELINITLSNSNPNSDSMIQPDPVFDTTDNFLYLATGTQVVKFPVGSCSLYTDCQSCITSEDPLECGWCGSFCAHRKECTGIMSSTECAPELFHFKPLKGPIAGGTVIEIKGSNFGFNGTTEENSNLTIIVAGVKCDVVLWLKDRVKCKTRRVDHPREGKVVVHVSDVSREHGPFDINGKAVSQSNFSFLIPTVTDIHPKFGPMSGGTAITIKGKNLNIGSKQIIKLGGINCTEVRENSQFGLNCKSGPNSKSDKYSKLIVEIDDDIISSNLSFAYRPNPTLTKIDDLKTIAKGGTNVTVVGTNLDSVSNPTMIVTVISGHKADRTELVSKCIVSLNGTLMTCLTPHLPHHLQSTQSDAPIRSSVTFSMDGSPEFNKIEPFNLFYYPNPRFTINSQTVEVKLKDPIQLLGENLSDSYKVSIELKNSEAVVKKCIPEGATGFKLFCKVDETDEDSLLSDDWDIFVNVAGDVYQVGKVHFVRPSGANVAAILTSILFLLLLLCLFVVFILKRKGIYPFVKKNINYQVAYRSDGQFPPASPFARQGSQNEYIGTCAARDRAANDPLLSATTSQAFVAEETMALLAAENILIAREYLTLGKPVGKGCFGCVYKGELRLPGKEEAIEVAVKTLHNAKGSTQNIDYESFLQEGLMMKDFKHENVLSLIGVCFDANQSPMVILPFMANGDLLTYVRCDENIVTIKDLILFGVQVAEGMNYLASCKFVHRDLAARNCMIDKNKNVKVADFGLSRDIYEKDYYSSDHMKTKLPVKWMAPESLEKGTYNTKTDVWSYGVLLWELMTRGVTPYPEVDNWDILNYLKQGFRMLRPEFCPELLYQIMLRCWDENPKRRPTFAMLVVEVKDVITKLEAHSSQQKVGLNVQYVNYPPSKYYNMTEAEKAAKAENSKEDESKSTS</sequence>
<evidence type="ECO:0000256" key="12">
    <source>
        <dbReference type="ARBA" id="ARBA00022843"/>
    </source>
</evidence>
<keyword evidence="14 26" id="KW-1133">Transmembrane helix</keyword>
<keyword evidence="9 25" id="KW-0547">Nucleotide-binding</keyword>
<evidence type="ECO:0000256" key="6">
    <source>
        <dbReference type="ARBA" id="ARBA00022692"/>
    </source>
</evidence>
<feature type="non-terminal residue" evidence="30">
    <location>
        <position position="1"/>
    </location>
</feature>
<evidence type="ECO:0000256" key="26">
    <source>
        <dbReference type="SAM" id="Phobius"/>
    </source>
</evidence>
<dbReference type="InterPro" id="IPR011009">
    <property type="entry name" value="Kinase-like_dom_sf"/>
</dbReference>
<dbReference type="PROSITE" id="PS00109">
    <property type="entry name" value="PROTEIN_KINASE_TYR"/>
    <property type="match status" value="1"/>
</dbReference>
<dbReference type="EMBL" id="NCKU01000350">
    <property type="protein sequence ID" value="RWS15860.1"/>
    <property type="molecule type" value="Genomic_DNA"/>
</dbReference>
<dbReference type="Gene3D" id="2.60.40.10">
    <property type="entry name" value="Immunoglobulins"/>
    <property type="match status" value="3"/>
</dbReference>
<dbReference type="InterPro" id="IPR013783">
    <property type="entry name" value="Ig-like_fold"/>
</dbReference>
<evidence type="ECO:0000313" key="31">
    <source>
        <dbReference type="EMBL" id="RWS15860.1"/>
    </source>
</evidence>
<evidence type="ECO:0000256" key="25">
    <source>
        <dbReference type="PROSITE-ProRule" id="PRU10141"/>
    </source>
</evidence>
<feature type="binding site" evidence="25">
    <location>
        <position position="1102"/>
    </location>
    <ligand>
        <name>ATP</name>
        <dbReference type="ChEBI" id="CHEBI:30616"/>
    </ligand>
</feature>
<dbReference type="SMART" id="SM00630">
    <property type="entry name" value="Sema"/>
    <property type="match status" value="1"/>
</dbReference>
<evidence type="ECO:0000256" key="10">
    <source>
        <dbReference type="ARBA" id="ARBA00022777"/>
    </source>
</evidence>
<dbReference type="PANTHER" id="PTHR22625:SF70">
    <property type="entry name" value="PLEXIN A, ISOFORM A"/>
    <property type="match status" value="1"/>
</dbReference>
<dbReference type="InterPro" id="IPR020635">
    <property type="entry name" value="Tyr_kinase_cat_dom"/>
</dbReference>
<dbReference type="InterPro" id="IPR031148">
    <property type="entry name" value="Plexin"/>
</dbReference>
<dbReference type="InterPro" id="IPR015943">
    <property type="entry name" value="WD40/YVTN_repeat-like_dom_sf"/>
</dbReference>
<evidence type="ECO:0000256" key="24">
    <source>
        <dbReference type="PROSITE-ProRule" id="PRU00352"/>
    </source>
</evidence>
<dbReference type="SUPFAM" id="SSF81296">
    <property type="entry name" value="E set domains"/>
    <property type="match status" value="3"/>
</dbReference>
<dbReference type="SUPFAM" id="SSF56112">
    <property type="entry name" value="Protein kinase-like (PK-like)"/>
    <property type="match status" value="1"/>
</dbReference>
<dbReference type="InterPro" id="IPR002165">
    <property type="entry name" value="Plexin_repeat"/>
</dbReference>
<keyword evidence="16" id="KW-0829">Tyrosine-protein kinase</keyword>
<evidence type="ECO:0000256" key="9">
    <source>
        <dbReference type="ARBA" id="ARBA00022741"/>
    </source>
</evidence>
<comment type="subcellular location">
    <subcellularLocation>
        <location evidence="1">Membrane</location>
        <topology evidence="1">Single-pass membrane protein</topology>
    </subcellularLocation>
</comment>
<dbReference type="Proteomes" id="UP000285301">
    <property type="component" value="Unassembled WGS sequence"/>
</dbReference>
<keyword evidence="6 26" id="KW-0812">Transmembrane</keyword>
<evidence type="ECO:0000259" key="28">
    <source>
        <dbReference type="PROSITE" id="PS51004"/>
    </source>
</evidence>
<dbReference type="Pfam" id="PF07714">
    <property type="entry name" value="PK_Tyr_Ser-Thr"/>
    <property type="match status" value="1"/>
</dbReference>
<feature type="transmembrane region" description="Helical" evidence="26">
    <location>
        <begin position="962"/>
        <end position="984"/>
    </location>
</feature>
<dbReference type="EC" id="2.7.10.1" evidence="3"/>
<evidence type="ECO:0000256" key="13">
    <source>
        <dbReference type="ARBA" id="ARBA00022902"/>
    </source>
</evidence>
<dbReference type="Gene3D" id="2.130.10.10">
    <property type="entry name" value="YVTN repeat-like/Quinoprotein amine dehydrogenase"/>
    <property type="match status" value="1"/>
</dbReference>
<dbReference type="Gene3D" id="3.30.1680.10">
    <property type="entry name" value="ligand-binding face of the semaphorins, domain 2"/>
    <property type="match status" value="1"/>
</dbReference>
<dbReference type="Gene3D" id="1.10.510.10">
    <property type="entry name" value="Transferase(Phosphotransferase) domain 1"/>
    <property type="match status" value="1"/>
</dbReference>
<evidence type="ECO:0000256" key="2">
    <source>
        <dbReference type="ARBA" id="ARBA00010297"/>
    </source>
</evidence>
<evidence type="ECO:0000256" key="5">
    <source>
        <dbReference type="ARBA" id="ARBA00022679"/>
    </source>
</evidence>
<dbReference type="GO" id="GO:0017154">
    <property type="term" value="F:semaphorin receptor activity"/>
    <property type="evidence" value="ECO:0007669"/>
    <property type="project" value="InterPro"/>
</dbReference>
<dbReference type="GO" id="GO:0007399">
    <property type="term" value="P:nervous system development"/>
    <property type="evidence" value="ECO:0007669"/>
    <property type="project" value="UniProtKB-KW"/>
</dbReference>
<feature type="domain" description="Sema" evidence="28">
    <location>
        <begin position="37"/>
        <end position="521"/>
    </location>
</feature>
<dbReference type="GO" id="GO:0016020">
    <property type="term" value="C:membrane"/>
    <property type="evidence" value="ECO:0007669"/>
    <property type="project" value="UniProtKB-SubCell"/>
</dbReference>
<dbReference type="InterPro" id="IPR001627">
    <property type="entry name" value="Semap_dom"/>
</dbReference>
<keyword evidence="32" id="KW-1185">Reference proteome</keyword>
<name>A0A3S3PMX9_9ACAR</name>
<feature type="domain" description="Protein kinase" evidence="27">
    <location>
        <begin position="1069"/>
        <end position="1335"/>
    </location>
</feature>
<evidence type="ECO:0000256" key="23">
    <source>
        <dbReference type="ARBA" id="ARBA00033136"/>
    </source>
</evidence>
<dbReference type="Pfam" id="PF01833">
    <property type="entry name" value="TIG"/>
    <property type="match status" value="2"/>
</dbReference>
<dbReference type="PRINTS" id="PR00109">
    <property type="entry name" value="TYRKINASE"/>
</dbReference>
<dbReference type="PROSITE" id="PS51004">
    <property type="entry name" value="SEMA"/>
    <property type="match status" value="1"/>
</dbReference>
<dbReference type="PROSITE" id="PS50011">
    <property type="entry name" value="PROTEIN_KINASE_DOM"/>
    <property type="match status" value="1"/>
</dbReference>
<keyword evidence="12" id="KW-0832">Ubl conjugation</keyword>
<comment type="caution">
    <text evidence="30">The sequence shown here is derived from an EMBL/GenBank/DDBJ whole genome shotgun (WGS) entry which is preliminary data.</text>
</comment>
<reference evidence="30" key="2">
    <citation type="submission" date="2018-11" db="EMBL/GenBank/DDBJ databases">
        <title>Trombidioid mite genomics.</title>
        <authorList>
            <person name="Dong X."/>
        </authorList>
    </citation>
    <scope>NUCLEOTIDE SEQUENCE</scope>
    <source>
        <strain evidence="30">UoL-WK</strain>
    </source>
</reference>
<keyword evidence="5" id="KW-0808">Transferase</keyword>
<evidence type="ECO:0000256" key="22">
    <source>
        <dbReference type="ARBA" id="ARBA00033117"/>
    </source>
</evidence>
<dbReference type="PANTHER" id="PTHR22625">
    <property type="entry name" value="PLEXIN"/>
    <property type="match status" value="1"/>
</dbReference>
<dbReference type="STRING" id="1965070.A0A3S3PMX9"/>
<evidence type="ECO:0000313" key="29">
    <source>
        <dbReference type="EMBL" id="RWS12104.1"/>
    </source>
</evidence>
<dbReference type="Pfam" id="PF01437">
    <property type="entry name" value="PSI"/>
    <property type="match status" value="1"/>
</dbReference>
<dbReference type="CDD" id="cd00192">
    <property type="entry name" value="PTKc"/>
    <property type="match status" value="1"/>
</dbReference>
<dbReference type="InterPro" id="IPR000719">
    <property type="entry name" value="Prot_kinase_dom"/>
</dbReference>
<accession>A0A3S3PMX9</accession>
<keyword evidence="19" id="KW-0325">Glycoprotein</keyword>
<dbReference type="EMBL" id="NCKU01001442">
    <property type="protein sequence ID" value="RWS12104.1"/>
    <property type="molecule type" value="Genomic_DNA"/>
</dbReference>
<dbReference type="EMBL" id="NCKU01000352">
    <property type="protein sequence ID" value="RWS15855.1"/>
    <property type="molecule type" value="Genomic_DNA"/>
</dbReference>
<dbReference type="GO" id="GO:0004714">
    <property type="term" value="F:transmembrane receptor protein tyrosine kinase activity"/>
    <property type="evidence" value="ECO:0007669"/>
    <property type="project" value="UniProtKB-EC"/>
</dbReference>